<dbReference type="NCBIfam" id="TIGR01135">
    <property type="entry name" value="glmS"/>
    <property type="match status" value="1"/>
</dbReference>
<dbReference type="CDD" id="cd05008">
    <property type="entry name" value="SIS_GlmS_GlmD_1"/>
    <property type="match status" value="1"/>
</dbReference>
<dbReference type="InterPro" id="IPR005855">
    <property type="entry name" value="GFAT"/>
</dbReference>
<dbReference type="CDD" id="cd05009">
    <property type="entry name" value="SIS_GlmS_GlmD_2"/>
    <property type="match status" value="1"/>
</dbReference>
<keyword evidence="3" id="KW-0032">Aminotransferase</keyword>
<evidence type="ECO:0000259" key="7">
    <source>
        <dbReference type="PROSITE" id="PS51278"/>
    </source>
</evidence>
<evidence type="ECO:0000256" key="6">
    <source>
        <dbReference type="ARBA" id="ARBA00022962"/>
    </source>
</evidence>
<dbReference type="GO" id="GO:0097367">
    <property type="term" value="F:carbohydrate derivative binding"/>
    <property type="evidence" value="ECO:0007669"/>
    <property type="project" value="InterPro"/>
</dbReference>
<dbReference type="GO" id="GO:0006047">
    <property type="term" value="P:UDP-N-acetylglucosamine metabolic process"/>
    <property type="evidence" value="ECO:0007669"/>
    <property type="project" value="TreeGrafter"/>
</dbReference>
<dbReference type="SUPFAM" id="SSF56235">
    <property type="entry name" value="N-terminal nucleophile aminohydrolases (Ntn hydrolases)"/>
    <property type="match status" value="1"/>
</dbReference>
<dbReference type="PANTHER" id="PTHR10937:SF0">
    <property type="entry name" value="GLUTAMINE--FRUCTOSE-6-PHOSPHATE TRANSAMINASE (ISOMERIZING)"/>
    <property type="match status" value="1"/>
</dbReference>
<dbReference type="GO" id="GO:0046349">
    <property type="term" value="P:amino sugar biosynthetic process"/>
    <property type="evidence" value="ECO:0007669"/>
    <property type="project" value="UniProtKB-ARBA"/>
</dbReference>
<dbReference type="GO" id="GO:0006002">
    <property type="term" value="P:fructose 6-phosphate metabolic process"/>
    <property type="evidence" value="ECO:0007669"/>
    <property type="project" value="TreeGrafter"/>
</dbReference>
<evidence type="ECO:0000256" key="3">
    <source>
        <dbReference type="ARBA" id="ARBA00022576"/>
    </source>
</evidence>
<comment type="catalytic activity">
    <reaction evidence="1">
        <text>D-fructose 6-phosphate + L-glutamine = D-glucosamine 6-phosphate + L-glutamate</text>
        <dbReference type="Rhea" id="RHEA:13237"/>
        <dbReference type="ChEBI" id="CHEBI:29985"/>
        <dbReference type="ChEBI" id="CHEBI:58359"/>
        <dbReference type="ChEBI" id="CHEBI:58725"/>
        <dbReference type="ChEBI" id="CHEBI:61527"/>
        <dbReference type="EC" id="2.6.1.16"/>
    </reaction>
</comment>
<evidence type="ECO:0000256" key="2">
    <source>
        <dbReference type="ARBA" id="ARBA00012916"/>
    </source>
</evidence>
<name>X1F5M1_9ZZZZ</name>
<dbReference type="EC" id="2.6.1.16" evidence="2"/>
<dbReference type="Pfam" id="PF01380">
    <property type="entry name" value="SIS"/>
    <property type="match status" value="2"/>
</dbReference>
<feature type="non-terminal residue" evidence="9">
    <location>
        <position position="1"/>
    </location>
</feature>
<dbReference type="PROSITE" id="PS51278">
    <property type="entry name" value="GATASE_TYPE_2"/>
    <property type="match status" value="1"/>
</dbReference>
<accession>X1F5M1</accession>
<dbReference type="GO" id="GO:0004360">
    <property type="term" value="F:glutamine-fructose-6-phosphate transaminase (isomerizing) activity"/>
    <property type="evidence" value="ECO:0007669"/>
    <property type="project" value="UniProtKB-EC"/>
</dbReference>
<dbReference type="GO" id="GO:0005829">
    <property type="term" value="C:cytosol"/>
    <property type="evidence" value="ECO:0007669"/>
    <property type="project" value="TreeGrafter"/>
</dbReference>
<protein>
    <recommendedName>
        <fullName evidence="2">glutamine--fructose-6-phosphate transaminase (isomerizing)</fullName>
        <ecNumber evidence="2">2.6.1.16</ecNumber>
    </recommendedName>
</protein>
<comment type="caution">
    <text evidence="9">The sequence shown here is derived from an EMBL/GenBank/DDBJ whole genome shotgun (WGS) entry which is preliminary data.</text>
</comment>
<keyword evidence="4" id="KW-0808">Transferase</keyword>
<proteinExistence type="predicted"/>
<keyword evidence="5" id="KW-0677">Repeat</keyword>
<dbReference type="PANTHER" id="PTHR10937">
    <property type="entry name" value="GLUCOSAMINE--FRUCTOSE-6-PHOSPHATE AMINOTRANSFERASE, ISOMERIZING"/>
    <property type="match status" value="1"/>
</dbReference>
<gene>
    <name evidence="9" type="ORF">S03H2_02331</name>
</gene>
<evidence type="ECO:0000313" key="9">
    <source>
        <dbReference type="EMBL" id="GAH24674.1"/>
    </source>
</evidence>
<dbReference type="FunFam" id="3.40.50.10490:FF:000002">
    <property type="entry name" value="Glutamine--fructose-6-phosphate aminotransferase [isomerizing]"/>
    <property type="match status" value="1"/>
</dbReference>
<dbReference type="AlphaFoldDB" id="X1F5M1"/>
<evidence type="ECO:0000256" key="1">
    <source>
        <dbReference type="ARBA" id="ARBA00001031"/>
    </source>
</evidence>
<reference evidence="9" key="1">
    <citation type="journal article" date="2014" name="Front. Microbiol.">
        <title>High frequency of phylogenetically diverse reductive dehalogenase-homologous genes in deep subseafloor sedimentary metagenomes.</title>
        <authorList>
            <person name="Kawai M."/>
            <person name="Futagami T."/>
            <person name="Toyoda A."/>
            <person name="Takaki Y."/>
            <person name="Nishi S."/>
            <person name="Hori S."/>
            <person name="Arai W."/>
            <person name="Tsubouchi T."/>
            <person name="Morono Y."/>
            <person name="Uchiyama I."/>
            <person name="Ito T."/>
            <person name="Fujiyama A."/>
            <person name="Inagaki F."/>
            <person name="Takami H."/>
        </authorList>
    </citation>
    <scope>NUCLEOTIDE SEQUENCE</scope>
    <source>
        <strain evidence="9">Expedition CK06-06</strain>
    </source>
</reference>
<dbReference type="InterPro" id="IPR035466">
    <property type="entry name" value="GlmS/AgaS_SIS"/>
</dbReference>
<dbReference type="PROSITE" id="PS51464">
    <property type="entry name" value="SIS"/>
    <property type="match status" value="2"/>
</dbReference>
<dbReference type="Gene3D" id="3.40.50.10490">
    <property type="entry name" value="Glucose-6-phosphate isomerase like protein, domain 1"/>
    <property type="match status" value="2"/>
</dbReference>
<dbReference type="Pfam" id="PF13522">
    <property type="entry name" value="GATase_6"/>
    <property type="match status" value="1"/>
</dbReference>
<dbReference type="FunFam" id="3.40.50.10490:FF:000001">
    <property type="entry name" value="Glutamine--fructose-6-phosphate aminotransferase [isomerizing]"/>
    <property type="match status" value="1"/>
</dbReference>
<organism evidence="9">
    <name type="scientific">marine sediment metagenome</name>
    <dbReference type="NCBI Taxonomy" id="412755"/>
    <lineage>
        <taxon>unclassified sequences</taxon>
        <taxon>metagenomes</taxon>
        <taxon>ecological metagenomes</taxon>
    </lineage>
</organism>
<dbReference type="InterPro" id="IPR046348">
    <property type="entry name" value="SIS_dom_sf"/>
</dbReference>
<dbReference type="EMBL" id="BARU01000766">
    <property type="protein sequence ID" value="GAH24674.1"/>
    <property type="molecule type" value="Genomic_DNA"/>
</dbReference>
<dbReference type="InterPro" id="IPR017932">
    <property type="entry name" value="GATase_2_dom"/>
</dbReference>
<dbReference type="InterPro" id="IPR029055">
    <property type="entry name" value="Ntn_hydrolases_N"/>
</dbReference>
<dbReference type="GO" id="GO:0006487">
    <property type="term" value="P:protein N-linked glycosylation"/>
    <property type="evidence" value="ECO:0007669"/>
    <property type="project" value="TreeGrafter"/>
</dbReference>
<dbReference type="InterPro" id="IPR035490">
    <property type="entry name" value="GlmS/FrlB_SIS"/>
</dbReference>
<keyword evidence="6" id="KW-0315">Glutamine amidotransferase</keyword>
<dbReference type="SUPFAM" id="SSF53697">
    <property type="entry name" value="SIS domain"/>
    <property type="match status" value="1"/>
</dbReference>
<dbReference type="NCBIfam" id="NF001484">
    <property type="entry name" value="PRK00331.1"/>
    <property type="match status" value="1"/>
</dbReference>
<evidence type="ECO:0000259" key="8">
    <source>
        <dbReference type="PROSITE" id="PS51464"/>
    </source>
</evidence>
<feature type="domain" description="SIS" evidence="8">
    <location>
        <begin position="224"/>
        <end position="363"/>
    </location>
</feature>
<evidence type="ECO:0000256" key="4">
    <source>
        <dbReference type="ARBA" id="ARBA00022679"/>
    </source>
</evidence>
<dbReference type="InterPro" id="IPR001347">
    <property type="entry name" value="SIS_dom"/>
</dbReference>
<feature type="domain" description="Glutamine amidotransferase type-2" evidence="7">
    <location>
        <begin position="1"/>
        <end position="159"/>
    </location>
</feature>
<feature type="domain" description="SIS" evidence="8">
    <location>
        <begin position="392"/>
        <end position="536"/>
    </location>
</feature>
<dbReference type="Gene3D" id="3.60.20.10">
    <property type="entry name" value="Glutamine Phosphoribosylpyrophosphate, subunit 1, domain 1"/>
    <property type="match status" value="1"/>
</dbReference>
<sequence>NPNGKYTIGIAHTRWATHGEPNHTNAHPHLSIDGSIAVVHNGIIENYKTLKNSLQEQGYEFSSNTDSEVIPQLIHLFYKTTNDFELAVQKTLSKLEGAYAFLAIHKDHEKLIGVKQGSPLCFGISDNEYIFGSDESPFIDKTRRVIYLDDKDMLIVDKSGYRIKNFEGLNIQKEISEVPYNIEAIGKGGYEHFMAKEIHEQPETVANAFSSRINHIDSLTIDNFPNLPHNINRIIILACGTSGYAALIGRYIIEKNTGIPVNAEYASEFRYMKPALFRNDVVIAISQSGQTADTKEALKLAIDSGCYCAGIVNVVGSEIARLAGKGLYLHAGPEIGVASTKAFTSQVIALNLLNLLLSSNSAYRSRVIEEMKSLPDKLEQTIERTEPVIEEIAQECRNHSNFLYMGRGINYPVALEGALKLKEISYIHAEGYSAGEMKHGPIALIEESMPSLFILNGNGVGYSKTLSNLEEVKARKGRVIALTDNGKNLKHILTDKDYIIPTVETIEELSPVINVVPLQLLAYHIAKERGCEIDKPRNLAKSVTVE</sequence>
<evidence type="ECO:0000256" key="5">
    <source>
        <dbReference type="ARBA" id="ARBA00022737"/>
    </source>
</evidence>